<evidence type="ECO:0000256" key="1">
    <source>
        <dbReference type="SAM" id="MobiDB-lite"/>
    </source>
</evidence>
<feature type="region of interest" description="Disordered" evidence="1">
    <location>
        <begin position="38"/>
        <end position="84"/>
    </location>
</feature>
<name>A0A8H6JJG9_9PEZI</name>
<organism evidence="2 3">
    <name type="scientific">Colletotrichum sojae</name>
    <dbReference type="NCBI Taxonomy" id="2175907"/>
    <lineage>
        <taxon>Eukaryota</taxon>
        <taxon>Fungi</taxon>
        <taxon>Dikarya</taxon>
        <taxon>Ascomycota</taxon>
        <taxon>Pezizomycotina</taxon>
        <taxon>Sordariomycetes</taxon>
        <taxon>Hypocreomycetidae</taxon>
        <taxon>Glomerellales</taxon>
        <taxon>Glomerellaceae</taxon>
        <taxon>Colletotrichum</taxon>
        <taxon>Colletotrichum orchidearum species complex</taxon>
    </lineage>
</organism>
<gene>
    <name evidence="2" type="ORF">CSOJ01_04472</name>
</gene>
<dbReference type="AlphaFoldDB" id="A0A8H6JJG9"/>
<reference evidence="2 3" key="1">
    <citation type="journal article" date="2020" name="Phytopathology">
        <title>Genome Sequence Resources of Colletotrichum truncatum, C. plurivorum, C. musicola, and C. sojae: Four Species Pathogenic to Soybean (Glycine max).</title>
        <authorList>
            <person name="Rogerio F."/>
            <person name="Boufleur T.R."/>
            <person name="Ciampi-Guillardi M."/>
            <person name="Sukno S.A."/>
            <person name="Thon M.R."/>
            <person name="Massola Junior N.S."/>
            <person name="Baroncelli R."/>
        </authorList>
    </citation>
    <scope>NUCLEOTIDE SEQUENCE [LARGE SCALE GENOMIC DNA]</scope>
    <source>
        <strain evidence="2 3">LFN0009</strain>
    </source>
</reference>
<sequence>MGGSMRPTVERFGVPVPDMDEELGAAGRAFGLWGAPITAHRPLPLPDLPGSNDNTQHLRSPRATSSSASVATGGVPRATSGLES</sequence>
<comment type="caution">
    <text evidence="2">The sequence shown here is derived from an EMBL/GenBank/DDBJ whole genome shotgun (WGS) entry which is preliminary data.</text>
</comment>
<proteinExistence type="predicted"/>
<keyword evidence="3" id="KW-1185">Reference proteome</keyword>
<dbReference type="EMBL" id="WIGN01000050">
    <property type="protein sequence ID" value="KAF6813746.1"/>
    <property type="molecule type" value="Genomic_DNA"/>
</dbReference>
<evidence type="ECO:0000313" key="2">
    <source>
        <dbReference type="EMBL" id="KAF6813746.1"/>
    </source>
</evidence>
<evidence type="ECO:0000313" key="3">
    <source>
        <dbReference type="Proteomes" id="UP000652219"/>
    </source>
</evidence>
<dbReference type="Proteomes" id="UP000652219">
    <property type="component" value="Unassembled WGS sequence"/>
</dbReference>
<feature type="compositionally biased region" description="Low complexity" evidence="1">
    <location>
        <begin position="61"/>
        <end position="76"/>
    </location>
</feature>
<accession>A0A8H6JJG9</accession>
<protein>
    <submittedName>
        <fullName evidence="2">Uncharacterized protein</fullName>
    </submittedName>
</protein>